<protein>
    <submittedName>
        <fullName evidence="1">Uncharacterized protein</fullName>
    </submittedName>
</protein>
<accession>A0ABT6G2G8</accession>
<sequence length="193" mass="22954">MIIDKDKVQTLINSTIGSEYEIHNTSDSSKYIFITWKHKDYEWDDERGSRIGVGPIAYNKATHEYKLLGSGDMLSEEYYKYLFENIDLNSNNEIPDNNKIKSNILRRNYVNEEDIFYLTENYKKDFGDFKYSLSYPKNLNVDYVNQVFIDLCTNSAVDYFIKFWNEIDFEYSKVSETELLLNRIKKTNAQQRL</sequence>
<dbReference type="Proteomes" id="UP001529085">
    <property type="component" value="Unassembled WGS sequence"/>
</dbReference>
<keyword evidence="2" id="KW-1185">Reference proteome</keyword>
<evidence type="ECO:0000313" key="2">
    <source>
        <dbReference type="Proteomes" id="UP001529085"/>
    </source>
</evidence>
<dbReference type="EMBL" id="JARSBN010000005">
    <property type="protein sequence ID" value="MDG4716245.1"/>
    <property type="molecule type" value="Genomic_DNA"/>
</dbReference>
<name>A0ABT6G2G8_9FLAO</name>
<dbReference type="RefSeq" id="WP_278005694.1">
    <property type="nucleotide sequence ID" value="NZ_JARSBN010000005.1"/>
</dbReference>
<gene>
    <name evidence="1" type="ORF">P7122_10195</name>
</gene>
<organism evidence="1 2">
    <name type="scientific">Winogradskyella marincola</name>
    <dbReference type="NCBI Taxonomy" id="3037795"/>
    <lineage>
        <taxon>Bacteria</taxon>
        <taxon>Pseudomonadati</taxon>
        <taxon>Bacteroidota</taxon>
        <taxon>Flavobacteriia</taxon>
        <taxon>Flavobacteriales</taxon>
        <taxon>Flavobacteriaceae</taxon>
        <taxon>Winogradskyella</taxon>
    </lineage>
</organism>
<evidence type="ECO:0000313" key="1">
    <source>
        <dbReference type="EMBL" id="MDG4716245.1"/>
    </source>
</evidence>
<comment type="caution">
    <text evidence="1">The sequence shown here is derived from an EMBL/GenBank/DDBJ whole genome shotgun (WGS) entry which is preliminary data.</text>
</comment>
<reference evidence="1 2" key="1">
    <citation type="submission" date="2023-03" db="EMBL/GenBank/DDBJ databases">
        <title>Strain YYF002 represents a novel species in the genus Winogradskyella isolated from seawater.</title>
        <authorList>
            <person name="Fu Z.-Y."/>
        </authorList>
    </citation>
    <scope>NUCLEOTIDE SEQUENCE [LARGE SCALE GENOMIC DNA]</scope>
    <source>
        <strain evidence="1 2">YYF002</strain>
    </source>
</reference>
<proteinExistence type="predicted"/>